<evidence type="ECO:0000313" key="10">
    <source>
        <dbReference type="Proteomes" id="UP000255168"/>
    </source>
</evidence>
<proteinExistence type="inferred from homology"/>
<evidence type="ECO:0000256" key="5">
    <source>
        <dbReference type="ARBA" id="ARBA00022692"/>
    </source>
</evidence>
<evidence type="ECO:0000313" key="9">
    <source>
        <dbReference type="EMBL" id="SPD59513.1"/>
    </source>
</evidence>
<evidence type="ECO:0000256" key="3">
    <source>
        <dbReference type="ARBA" id="ARBA00022448"/>
    </source>
</evidence>
<geneLocation type="plasmid" evidence="10">
    <name>ii</name>
</geneLocation>
<feature type="transmembrane region" description="Helical" evidence="8">
    <location>
        <begin position="267"/>
        <end position="285"/>
    </location>
</feature>
<accession>A0A375HQ69</accession>
<dbReference type="PANTHER" id="PTHR30269:SF37">
    <property type="entry name" value="MEMBRANE TRANSPORTER PROTEIN"/>
    <property type="match status" value="1"/>
</dbReference>
<dbReference type="Proteomes" id="UP000255168">
    <property type="component" value="Plasmid II"/>
</dbReference>
<reference evidence="9 10" key="1">
    <citation type="submission" date="2018-01" db="EMBL/GenBank/DDBJ databases">
        <authorList>
            <person name="Clerissi C."/>
        </authorList>
    </citation>
    <scope>NUCLEOTIDE SEQUENCE [LARGE SCALE GENOMIC DNA]</scope>
    <source>
        <strain evidence="9">Cupriavidus taiwanensis STM 6160</strain>
        <plasmid evidence="10">ii</plasmid>
    </source>
</reference>
<keyword evidence="4 8" id="KW-1003">Cell membrane</keyword>
<keyword evidence="3" id="KW-0813">Transport</keyword>
<evidence type="ECO:0000256" key="1">
    <source>
        <dbReference type="ARBA" id="ARBA00004651"/>
    </source>
</evidence>
<sequence length="286" mass="29265">MDGRDACKMDRRTDIVRGCFPPFRRHAFRASMTNAISAALLTLLPPGLSAPDYLSMGVLVLTGACLQGVGGIGFAMLCAPLGAIFFPELVPGPLLAMGCCLSLMGALREREAIVWPVAGFALVGRAVGGAVAVLTIAWLAPGPLAMLFSLSILAAVALSLLGWRLLPGPRNVVIAGTLSGFMGTITSAGAPPFALVMQHMAPAPMRATMGCILSGGAVLSLAMLSLAGRFGMPQLLLALALAPFLLAGFALSNRLRGRVSAHAVRRLLLGLCAAGALGVLGRAALA</sequence>
<dbReference type="EMBL" id="LT984807">
    <property type="protein sequence ID" value="SPD59513.1"/>
    <property type="molecule type" value="Genomic_DNA"/>
</dbReference>
<feature type="transmembrane region" description="Helical" evidence="8">
    <location>
        <begin position="89"/>
        <end position="107"/>
    </location>
</feature>
<dbReference type="AlphaFoldDB" id="A0A375HQ69"/>
<protein>
    <recommendedName>
        <fullName evidence="8">Probable membrane transporter protein</fullName>
    </recommendedName>
</protein>
<comment type="subcellular location">
    <subcellularLocation>
        <location evidence="1 8">Cell membrane</location>
        <topology evidence="1 8">Multi-pass membrane protein</topology>
    </subcellularLocation>
</comment>
<feature type="transmembrane region" description="Helical" evidence="8">
    <location>
        <begin position="54"/>
        <end position="77"/>
    </location>
</feature>
<evidence type="ECO:0000256" key="8">
    <source>
        <dbReference type="RuleBase" id="RU363041"/>
    </source>
</evidence>
<feature type="transmembrane region" description="Helical" evidence="8">
    <location>
        <begin position="172"/>
        <end position="195"/>
    </location>
</feature>
<name>A0A375HQ69_9BURK</name>
<keyword evidence="5 8" id="KW-0812">Transmembrane</keyword>
<evidence type="ECO:0000256" key="4">
    <source>
        <dbReference type="ARBA" id="ARBA00022475"/>
    </source>
</evidence>
<feature type="transmembrane region" description="Helical" evidence="8">
    <location>
        <begin position="207"/>
        <end position="228"/>
    </location>
</feature>
<evidence type="ECO:0000256" key="2">
    <source>
        <dbReference type="ARBA" id="ARBA00009142"/>
    </source>
</evidence>
<keyword evidence="9" id="KW-0614">Plasmid</keyword>
<comment type="similarity">
    <text evidence="2 8">Belongs to the 4-toluene sulfonate uptake permease (TSUP) (TC 2.A.102) family.</text>
</comment>
<evidence type="ECO:0000256" key="7">
    <source>
        <dbReference type="ARBA" id="ARBA00023136"/>
    </source>
</evidence>
<dbReference type="Pfam" id="PF01925">
    <property type="entry name" value="TauE"/>
    <property type="match status" value="1"/>
</dbReference>
<dbReference type="GO" id="GO:0005886">
    <property type="term" value="C:plasma membrane"/>
    <property type="evidence" value="ECO:0007669"/>
    <property type="project" value="UniProtKB-SubCell"/>
</dbReference>
<feature type="transmembrane region" description="Helical" evidence="8">
    <location>
        <begin position="234"/>
        <end position="255"/>
    </location>
</feature>
<feature type="transmembrane region" description="Helical" evidence="8">
    <location>
        <begin position="147"/>
        <end position="166"/>
    </location>
</feature>
<dbReference type="InterPro" id="IPR052017">
    <property type="entry name" value="TSUP"/>
</dbReference>
<feature type="transmembrane region" description="Helical" evidence="8">
    <location>
        <begin position="113"/>
        <end position="140"/>
    </location>
</feature>
<dbReference type="PANTHER" id="PTHR30269">
    <property type="entry name" value="TRANSMEMBRANE PROTEIN YFCA"/>
    <property type="match status" value="1"/>
</dbReference>
<dbReference type="InterPro" id="IPR002781">
    <property type="entry name" value="TM_pro_TauE-like"/>
</dbReference>
<organism evidence="9 10">
    <name type="scientific">Cupriavidus neocaledonicus</name>
    <dbReference type="NCBI Taxonomy" id="1040979"/>
    <lineage>
        <taxon>Bacteria</taxon>
        <taxon>Pseudomonadati</taxon>
        <taxon>Pseudomonadota</taxon>
        <taxon>Betaproteobacteria</taxon>
        <taxon>Burkholderiales</taxon>
        <taxon>Burkholderiaceae</taxon>
        <taxon>Cupriavidus</taxon>
    </lineage>
</organism>
<evidence type="ECO:0000256" key="6">
    <source>
        <dbReference type="ARBA" id="ARBA00022989"/>
    </source>
</evidence>
<keyword evidence="6 8" id="KW-1133">Transmembrane helix</keyword>
<keyword evidence="7 8" id="KW-0472">Membrane</keyword>
<gene>
    <name evidence="9" type="ORF">CBM2607_MP20165</name>
</gene>